<reference evidence="1 2" key="1">
    <citation type="submission" date="2009-11" db="EMBL/GenBank/DDBJ databases">
        <authorList>
            <person name="Weinstock G."/>
            <person name="Sodergren E."/>
            <person name="Clifton S."/>
            <person name="Fulton L."/>
            <person name="Fulton B."/>
            <person name="Courtney L."/>
            <person name="Fronick C."/>
            <person name="Harrison M."/>
            <person name="Strong C."/>
            <person name="Farmer C."/>
            <person name="Delahaunty K."/>
            <person name="Markovic C."/>
            <person name="Hall O."/>
            <person name="Minx P."/>
            <person name="Tomlinson C."/>
            <person name="Mitreva M."/>
            <person name="Nelson J."/>
            <person name="Hou S."/>
            <person name="Wollam A."/>
            <person name="Pepin K.H."/>
            <person name="Johnson M."/>
            <person name="Bhonagiri V."/>
            <person name="Nash W.E."/>
            <person name="Warren W."/>
            <person name="Chinwalla A."/>
            <person name="Mardis E.R."/>
            <person name="Wilson R.K."/>
        </authorList>
    </citation>
    <scope>NUCLEOTIDE SEQUENCE [LARGE SCALE GENOMIC DNA]</scope>
    <source>
        <strain evidence="1 2">F0302</strain>
    </source>
</reference>
<dbReference type="Proteomes" id="UP000004079">
    <property type="component" value="Unassembled WGS sequence"/>
</dbReference>
<organism evidence="1 2">
    <name type="scientific">Segatella oris F0302</name>
    <dbReference type="NCBI Taxonomy" id="649760"/>
    <lineage>
        <taxon>Bacteria</taxon>
        <taxon>Pseudomonadati</taxon>
        <taxon>Bacteroidota</taxon>
        <taxon>Bacteroidia</taxon>
        <taxon>Bacteroidales</taxon>
        <taxon>Prevotellaceae</taxon>
        <taxon>Segatella</taxon>
    </lineage>
</organism>
<comment type="caution">
    <text evidence="1">The sequence shown here is derived from an EMBL/GenBank/DDBJ whole genome shotgun (WGS) entry which is preliminary data.</text>
</comment>
<evidence type="ECO:0000313" key="2">
    <source>
        <dbReference type="Proteomes" id="UP000004079"/>
    </source>
</evidence>
<dbReference type="STRING" id="649760.HMPREF0971_02375"/>
<dbReference type="AlphaFoldDB" id="D1QTP6"/>
<dbReference type="EMBL" id="ACUZ02000039">
    <property type="protein sequence ID" value="EFB31226.1"/>
    <property type="molecule type" value="Genomic_DNA"/>
</dbReference>
<sequence length="84" mass="9572">MTVTTKQIPMDAVLGEVAVDDGDVISFYIMQVACHEHRERRLACPSFLGGECHILGFFHTFIDLIDDVVDNSYLFIFILIPYFT</sequence>
<accession>D1QTP6</accession>
<name>D1QTP6_9BACT</name>
<dbReference type="HOGENOM" id="CLU_2524761_0_0_10"/>
<gene>
    <name evidence="1" type="ORF">HMPREF0971_02375</name>
</gene>
<protein>
    <submittedName>
        <fullName evidence="1">Uncharacterized protein</fullName>
    </submittedName>
</protein>
<proteinExistence type="predicted"/>
<evidence type="ECO:0000313" key="1">
    <source>
        <dbReference type="EMBL" id="EFB31226.1"/>
    </source>
</evidence>